<proteinExistence type="predicted"/>
<sequence>MSSSAIATLLKIMESLPETVKNIIFKHLQ</sequence>
<dbReference type="EMBL" id="CADCTZ010001397">
    <property type="protein sequence ID" value="CAA9395003.1"/>
    <property type="molecule type" value="Genomic_DNA"/>
</dbReference>
<reference evidence="1" key="1">
    <citation type="submission" date="2020-02" db="EMBL/GenBank/DDBJ databases">
        <authorList>
            <person name="Meier V. D."/>
        </authorList>
    </citation>
    <scope>NUCLEOTIDE SEQUENCE</scope>
    <source>
        <strain evidence="1">AVDCRST_MAG84</strain>
    </source>
</reference>
<evidence type="ECO:0000313" key="1">
    <source>
        <dbReference type="EMBL" id="CAA9395003.1"/>
    </source>
</evidence>
<gene>
    <name evidence="1" type="ORF">AVDCRST_MAG84-5810</name>
</gene>
<name>A0A6J4NQQ9_9CYAN</name>
<accession>A0A6J4NQQ9</accession>
<organism evidence="1">
    <name type="scientific">uncultured Microcoleus sp</name>
    <dbReference type="NCBI Taxonomy" id="259945"/>
    <lineage>
        <taxon>Bacteria</taxon>
        <taxon>Bacillati</taxon>
        <taxon>Cyanobacteriota</taxon>
        <taxon>Cyanophyceae</taxon>
        <taxon>Oscillatoriophycideae</taxon>
        <taxon>Oscillatoriales</taxon>
        <taxon>Microcoleaceae</taxon>
        <taxon>Microcoleus</taxon>
        <taxon>environmental samples</taxon>
    </lineage>
</organism>
<protein>
    <submittedName>
        <fullName evidence="1">Uncharacterized protein</fullName>
    </submittedName>
</protein>
<dbReference type="AlphaFoldDB" id="A0A6J4NQQ9"/>